<proteinExistence type="inferred from homology"/>
<keyword evidence="2 7" id="KW-0378">Hydrolase</keyword>
<evidence type="ECO:0000256" key="6">
    <source>
        <dbReference type="ARBA" id="ARBA00023326"/>
    </source>
</evidence>
<dbReference type="InterPro" id="IPR001547">
    <property type="entry name" value="Glyco_hydro_5"/>
</dbReference>
<keyword evidence="6" id="KW-0624">Polysaccharide degradation</keyword>
<evidence type="ECO:0000256" key="1">
    <source>
        <dbReference type="ARBA" id="ARBA00005641"/>
    </source>
</evidence>
<protein>
    <recommendedName>
        <fullName evidence="10">Glycoside hydrolase family 5 domain-containing protein</fullName>
    </recommendedName>
</protein>
<keyword evidence="9" id="KW-0732">Signal</keyword>
<organism evidence="11 12">
    <name type="scientific">Aphanomyces euteiches</name>
    <dbReference type="NCBI Taxonomy" id="100861"/>
    <lineage>
        <taxon>Eukaryota</taxon>
        <taxon>Sar</taxon>
        <taxon>Stramenopiles</taxon>
        <taxon>Oomycota</taxon>
        <taxon>Saprolegniomycetes</taxon>
        <taxon>Saprolegniales</taxon>
        <taxon>Verrucalvaceae</taxon>
        <taxon>Aphanomyces</taxon>
    </lineage>
</organism>
<dbReference type="PROSITE" id="PS00659">
    <property type="entry name" value="GLYCOSYL_HYDROL_F5"/>
    <property type="match status" value="1"/>
</dbReference>
<evidence type="ECO:0000259" key="10">
    <source>
        <dbReference type="Pfam" id="PF00150"/>
    </source>
</evidence>
<feature type="domain" description="Glycoside hydrolase family 5" evidence="10">
    <location>
        <begin position="151"/>
        <end position="456"/>
    </location>
</feature>
<dbReference type="GO" id="GO:0030245">
    <property type="term" value="P:cellulose catabolic process"/>
    <property type="evidence" value="ECO:0007669"/>
    <property type="project" value="UniProtKB-KW"/>
</dbReference>
<dbReference type="VEuPathDB" id="FungiDB:AeMF1_017221"/>
<feature type="signal peptide" evidence="9">
    <location>
        <begin position="1"/>
        <end position="20"/>
    </location>
</feature>
<sequence length="487" mass="52712">MKIAATIAIIASSIFGVTSAKELSVPTANAVVKATLVPMCASLAMSATRTRNGMLSVFPDQTPTTKPTTGTTKKPSTTVPTVKPTTTTAPSKTPTPSTTKATLAPTQSTVKPTASPVPPSSAPPSNGQLNFRATTDGILLNGSPFFFKGANYFGMEGDISVPHGLWGGGQSTTIQKIATLLKNNGFNAVRLPFAVDAVLSNKAIDPTKIVNEVALVNQFSGKTLSYFDVMDYTIKIFADNKIVVLLDAHVLTASSGITELWYTSSADQNNFENAWKIVATRYKDTWNVIGADLKNEPHGAATWGSGNSATDWNQAATKWGTTILQIAPRWLIFVEGIAQSSRDQAAYPTFWGENLMDVQRAPITLPVADRLVYSAHVYSSDVSNQPYFSASNYPDNMPSIWDLHFGFVNKKYGPLIMGEWGGKYLASSDIQWQNKFASYLQTNNIGFFYWSLNPNSGDTQGLLADDWNTPRTDKLKMLSIFKGTAIP</sequence>
<comment type="similarity">
    <text evidence="1 7">Belongs to the glycosyl hydrolase 5 (cellulase A) family.</text>
</comment>
<evidence type="ECO:0000256" key="8">
    <source>
        <dbReference type="SAM" id="MobiDB-lite"/>
    </source>
</evidence>
<dbReference type="EMBL" id="VJMJ01000223">
    <property type="protein sequence ID" value="KAF0726197.1"/>
    <property type="molecule type" value="Genomic_DNA"/>
</dbReference>
<dbReference type="AlphaFoldDB" id="A0A6G0WGG9"/>
<evidence type="ECO:0000256" key="7">
    <source>
        <dbReference type="RuleBase" id="RU361153"/>
    </source>
</evidence>
<feature type="chain" id="PRO_5026236758" description="Glycoside hydrolase family 5 domain-containing protein" evidence="9">
    <location>
        <begin position="21"/>
        <end position="487"/>
    </location>
</feature>
<feature type="compositionally biased region" description="Low complexity" evidence="8">
    <location>
        <begin position="62"/>
        <end position="114"/>
    </location>
</feature>
<dbReference type="SUPFAM" id="SSF51445">
    <property type="entry name" value="(Trans)glycosidases"/>
    <property type="match status" value="1"/>
</dbReference>
<keyword evidence="4" id="KW-0119">Carbohydrate metabolism</keyword>
<feature type="region of interest" description="Disordered" evidence="8">
    <location>
        <begin position="55"/>
        <end position="130"/>
    </location>
</feature>
<name>A0A6G0WGG9_9STRA</name>
<evidence type="ECO:0000313" key="12">
    <source>
        <dbReference type="Proteomes" id="UP000481153"/>
    </source>
</evidence>
<dbReference type="PANTHER" id="PTHR35923:SF2">
    <property type="entry name" value="ENDOGLUCANASE"/>
    <property type="match status" value="1"/>
</dbReference>
<evidence type="ECO:0000256" key="2">
    <source>
        <dbReference type="ARBA" id="ARBA00022801"/>
    </source>
</evidence>
<dbReference type="InterPro" id="IPR018087">
    <property type="entry name" value="Glyco_hydro_5_CS"/>
</dbReference>
<evidence type="ECO:0000256" key="5">
    <source>
        <dbReference type="ARBA" id="ARBA00023295"/>
    </source>
</evidence>
<dbReference type="Pfam" id="PF00150">
    <property type="entry name" value="Cellulase"/>
    <property type="match status" value="1"/>
</dbReference>
<evidence type="ECO:0000256" key="9">
    <source>
        <dbReference type="SAM" id="SignalP"/>
    </source>
</evidence>
<evidence type="ECO:0000256" key="3">
    <source>
        <dbReference type="ARBA" id="ARBA00023001"/>
    </source>
</evidence>
<gene>
    <name evidence="11" type="ORF">Ae201684_015529</name>
</gene>
<keyword evidence="3" id="KW-0136">Cellulose degradation</keyword>
<dbReference type="GO" id="GO:0004553">
    <property type="term" value="F:hydrolase activity, hydrolyzing O-glycosyl compounds"/>
    <property type="evidence" value="ECO:0007669"/>
    <property type="project" value="InterPro"/>
</dbReference>
<dbReference type="Proteomes" id="UP000481153">
    <property type="component" value="Unassembled WGS sequence"/>
</dbReference>
<reference evidence="11 12" key="1">
    <citation type="submission" date="2019-07" db="EMBL/GenBank/DDBJ databases">
        <title>Genomics analysis of Aphanomyces spp. identifies a new class of oomycete effector associated with host adaptation.</title>
        <authorList>
            <person name="Gaulin E."/>
        </authorList>
    </citation>
    <scope>NUCLEOTIDE SEQUENCE [LARGE SCALE GENOMIC DNA]</scope>
    <source>
        <strain evidence="11 12">ATCC 201684</strain>
    </source>
</reference>
<keyword evidence="5 7" id="KW-0326">Glycosidase</keyword>
<dbReference type="Gene3D" id="3.20.20.80">
    <property type="entry name" value="Glycosidases"/>
    <property type="match status" value="1"/>
</dbReference>
<evidence type="ECO:0000313" key="11">
    <source>
        <dbReference type="EMBL" id="KAF0726197.1"/>
    </source>
</evidence>
<comment type="caution">
    <text evidence="11">The sequence shown here is derived from an EMBL/GenBank/DDBJ whole genome shotgun (WGS) entry which is preliminary data.</text>
</comment>
<dbReference type="PANTHER" id="PTHR35923">
    <property type="entry name" value="MAJOR EXTRACELLULAR ENDOGLUCANASE"/>
    <property type="match status" value="1"/>
</dbReference>
<dbReference type="InterPro" id="IPR017853">
    <property type="entry name" value="GH"/>
</dbReference>
<evidence type="ECO:0000256" key="4">
    <source>
        <dbReference type="ARBA" id="ARBA00023277"/>
    </source>
</evidence>
<keyword evidence="12" id="KW-1185">Reference proteome</keyword>
<accession>A0A6G0WGG9</accession>